<proteinExistence type="predicted"/>
<comment type="caution">
    <text evidence="1">The sequence shown here is derived from an EMBL/GenBank/DDBJ whole genome shotgun (WGS) entry which is preliminary data.</text>
</comment>
<keyword evidence="2" id="KW-1185">Reference proteome</keyword>
<sequence length="158" mass="16882">MTHHFGTAANLQAAVADVLIEQLLFGVRNGTCALKAGTIDEADLVDLVFDVFEETGVGRLIGFLSASGSTLLRPLFERLARLSREIAADQQEGSAFTESELPTIIESVVTPALSASLIGAELLQALDLEPFHTRERVVRHLAAQRAIRGIELKGSSSG</sequence>
<organism evidence="1 2">
    <name type="scientific">Sphingomonas molluscorum</name>
    <dbReference type="NCBI Taxonomy" id="418184"/>
    <lineage>
        <taxon>Bacteria</taxon>
        <taxon>Pseudomonadati</taxon>
        <taxon>Pseudomonadota</taxon>
        <taxon>Alphaproteobacteria</taxon>
        <taxon>Sphingomonadales</taxon>
        <taxon>Sphingomonadaceae</taxon>
        <taxon>Sphingomonas</taxon>
    </lineage>
</organism>
<name>A0ABU8QAN2_9SPHN</name>
<dbReference type="EMBL" id="JBBGZA010000003">
    <property type="protein sequence ID" value="MEJ5096576.1"/>
    <property type="molecule type" value="Genomic_DNA"/>
</dbReference>
<reference evidence="1 2" key="1">
    <citation type="submission" date="2023-12" db="EMBL/GenBank/DDBJ databases">
        <title>Gut-associated functions are favored during microbiome assembly across C. elegans life.</title>
        <authorList>
            <person name="Zimmermann J."/>
        </authorList>
    </citation>
    <scope>NUCLEOTIDE SEQUENCE [LARGE SCALE GENOMIC DNA]</scope>
    <source>
        <strain evidence="1 2">JUb134</strain>
    </source>
</reference>
<accession>A0ABU8QAN2</accession>
<evidence type="ECO:0000313" key="1">
    <source>
        <dbReference type="EMBL" id="MEJ5096576.1"/>
    </source>
</evidence>
<dbReference type="Proteomes" id="UP001380365">
    <property type="component" value="Unassembled WGS sequence"/>
</dbReference>
<protein>
    <recommendedName>
        <fullName evidence="3">TetR family transcriptional regulator</fullName>
    </recommendedName>
</protein>
<gene>
    <name evidence="1" type="ORF">WH159_18855</name>
</gene>
<evidence type="ECO:0008006" key="3">
    <source>
        <dbReference type="Google" id="ProtNLM"/>
    </source>
</evidence>
<evidence type="ECO:0000313" key="2">
    <source>
        <dbReference type="Proteomes" id="UP001380365"/>
    </source>
</evidence>